<dbReference type="AlphaFoldDB" id="A0A1I6LDP0"/>
<protein>
    <recommendedName>
        <fullName evidence="4">DUF2306 domain-containing protein</fullName>
    </recommendedName>
</protein>
<reference evidence="2 3" key="1">
    <citation type="submission" date="2016-10" db="EMBL/GenBank/DDBJ databases">
        <authorList>
            <person name="de Groot N.N."/>
        </authorList>
    </citation>
    <scope>NUCLEOTIDE SEQUENCE [LARGE SCALE GENOMIC DNA]</scope>
    <source>
        <strain evidence="2 3">DSM 21001</strain>
    </source>
</reference>
<keyword evidence="1" id="KW-0812">Transmembrane</keyword>
<evidence type="ECO:0000313" key="2">
    <source>
        <dbReference type="EMBL" id="SFS01611.1"/>
    </source>
</evidence>
<keyword evidence="1" id="KW-0472">Membrane</keyword>
<dbReference type="Proteomes" id="UP000199024">
    <property type="component" value="Unassembled WGS sequence"/>
</dbReference>
<sequence>MPHFFPGHTPLHQVNLAIHVLFGTIALALGLVAIVSPKRRGLHTRAGMLFLYAYLVVVTTASIGLAVFNFRSFLAVVTILSIYDVFSGYRALSLRGRRPQLVDQIFSVAGMMTPWIFLAIMRRLQQPWAPALTWSILGGLFAVSSYDLLRNVLPLSWLRRTWVQEHLYKMMSAYIAITSAFAGTVFAAYMPWAAILPSVVGTMVSVGFLIAGPRAWKGNRRSTA</sequence>
<name>A0A1I6LDP0_9BACT</name>
<keyword evidence="3" id="KW-1185">Reference proteome</keyword>
<organism evidence="2 3">
    <name type="scientific">Granulicella pectinivorans</name>
    <dbReference type="NCBI Taxonomy" id="474950"/>
    <lineage>
        <taxon>Bacteria</taxon>
        <taxon>Pseudomonadati</taxon>
        <taxon>Acidobacteriota</taxon>
        <taxon>Terriglobia</taxon>
        <taxon>Terriglobales</taxon>
        <taxon>Acidobacteriaceae</taxon>
        <taxon>Granulicella</taxon>
    </lineage>
</organism>
<feature type="transmembrane region" description="Helical" evidence="1">
    <location>
        <begin position="73"/>
        <end position="92"/>
    </location>
</feature>
<feature type="transmembrane region" description="Helical" evidence="1">
    <location>
        <begin position="16"/>
        <end position="35"/>
    </location>
</feature>
<dbReference type="EMBL" id="FOZL01000001">
    <property type="protein sequence ID" value="SFS01611.1"/>
    <property type="molecule type" value="Genomic_DNA"/>
</dbReference>
<feature type="transmembrane region" description="Helical" evidence="1">
    <location>
        <begin position="128"/>
        <end position="149"/>
    </location>
</feature>
<feature type="transmembrane region" description="Helical" evidence="1">
    <location>
        <begin position="104"/>
        <end position="122"/>
    </location>
</feature>
<proteinExistence type="predicted"/>
<dbReference type="STRING" id="474950.SAMN05421771_0596"/>
<keyword evidence="1" id="KW-1133">Transmembrane helix</keyword>
<feature type="transmembrane region" description="Helical" evidence="1">
    <location>
        <begin position="195"/>
        <end position="212"/>
    </location>
</feature>
<accession>A0A1I6LDP0</accession>
<dbReference type="OrthoDB" id="5984490at2"/>
<evidence type="ECO:0000256" key="1">
    <source>
        <dbReference type="SAM" id="Phobius"/>
    </source>
</evidence>
<dbReference type="RefSeq" id="WP_089836473.1">
    <property type="nucleotide sequence ID" value="NZ_FOZL01000001.1"/>
</dbReference>
<evidence type="ECO:0000313" key="3">
    <source>
        <dbReference type="Proteomes" id="UP000199024"/>
    </source>
</evidence>
<evidence type="ECO:0008006" key="4">
    <source>
        <dbReference type="Google" id="ProtNLM"/>
    </source>
</evidence>
<feature type="transmembrane region" description="Helical" evidence="1">
    <location>
        <begin position="47"/>
        <end position="67"/>
    </location>
</feature>
<gene>
    <name evidence="2" type="ORF">SAMN05421771_0596</name>
</gene>
<feature type="transmembrane region" description="Helical" evidence="1">
    <location>
        <begin position="170"/>
        <end position="189"/>
    </location>
</feature>